<dbReference type="PRINTS" id="PR00411">
    <property type="entry name" value="PNDRDTASEI"/>
</dbReference>
<evidence type="ECO:0000256" key="2">
    <source>
        <dbReference type="ARBA" id="ARBA00004950"/>
    </source>
</evidence>
<sequence length="528" mass="58333">MQTIHTDFLVIGSGVAGLRAAIELARHGSVIVITKDIPTESSTEYAQGGVAVALSDEDEVGIHFEDTIRAGDGLCRESAVKVLVEEGPSRILELIEWGAEFDREGTRLSFTIEAAHSRRRILHAHGDSTGKELERVLINKVKTLENIQRLQFCTAIDLIVVDGKCHGVYALKSQGIGVVGSELIAVYAKATILATGGAGQVFSRTTNPSVATGDGMAIAYRAGAILEDMEFVQFHPTVLFAPSAPQFLLSEAMRGEGAILRNVYKEPFMKNYHPDAELAPRDIVSRAIISEMVRTGSSYVYLDLTHRDSEFIKKRFPRIYATCLRYDLDITKDLIPVSPAAHYMMGGVKTDLDGATNIERLYAAGEVACTGVHGANRLASNSLLEGLVYGYRAGRAAAQSIRGLGDEKIRRSETRNIQTSQPLNSSTSFEMQEIRTSLRRLMWEKVGIIRCGTSLNEAMEKLSTWKYIFEMDFNTRRGLELKNMLTVGLLITWAALERKGSVGAHYRTDFKERGENWQRHISVKKADL</sequence>
<dbReference type="InterPro" id="IPR015939">
    <property type="entry name" value="Fum_Rdtase/Succ_DH_flav-like_C"/>
</dbReference>
<dbReference type="FunFam" id="3.90.700.10:FF:000002">
    <property type="entry name" value="L-aspartate oxidase"/>
    <property type="match status" value="1"/>
</dbReference>
<dbReference type="SUPFAM" id="SSF56425">
    <property type="entry name" value="Succinate dehydrogenase/fumarate reductase flavoprotein, catalytic domain"/>
    <property type="match status" value="1"/>
</dbReference>
<dbReference type="EC" id="1.4.3.16" evidence="4"/>
<dbReference type="UniPathway" id="UPA00253">
    <property type="reaction ID" value="UER00326"/>
</dbReference>
<evidence type="ECO:0000256" key="7">
    <source>
        <dbReference type="ARBA" id="ARBA00022827"/>
    </source>
</evidence>
<dbReference type="Pfam" id="PF00890">
    <property type="entry name" value="FAD_binding_2"/>
    <property type="match status" value="1"/>
</dbReference>
<dbReference type="Gene3D" id="1.20.58.100">
    <property type="entry name" value="Fumarate reductase/succinate dehydrogenase flavoprotein-like, C-terminal domain"/>
    <property type="match status" value="1"/>
</dbReference>
<dbReference type="InterPro" id="IPR027477">
    <property type="entry name" value="Succ_DH/fumarate_Rdtase_cat_sf"/>
</dbReference>
<dbReference type="GO" id="GO:0034628">
    <property type="term" value="P:'de novo' NAD+ biosynthetic process from L-aspartate"/>
    <property type="evidence" value="ECO:0007669"/>
    <property type="project" value="TreeGrafter"/>
</dbReference>
<name>A0A5J4L487_9ZZZZ</name>
<evidence type="ECO:0000256" key="6">
    <source>
        <dbReference type="ARBA" id="ARBA00022642"/>
    </source>
</evidence>
<dbReference type="GO" id="GO:0008734">
    <property type="term" value="F:L-aspartate oxidase activity"/>
    <property type="evidence" value="ECO:0007669"/>
    <property type="project" value="UniProtKB-EC"/>
</dbReference>
<proteinExistence type="inferred from homology"/>
<protein>
    <recommendedName>
        <fullName evidence="4">L-aspartate oxidase</fullName>
        <ecNumber evidence="4">1.4.3.16</ecNumber>
    </recommendedName>
</protein>
<dbReference type="NCBIfam" id="TIGR00551">
    <property type="entry name" value="nadB"/>
    <property type="match status" value="1"/>
</dbReference>
<feature type="domain" description="Fumarate reductase/succinate dehydrogenase flavoprotein-like C-terminal" evidence="10">
    <location>
        <begin position="435"/>
        <end position="523"/>
    </location>
</feature>
<dbReference type="Pfam" id="PF02910">
    <property type="entry name" value="Succ_DH_flav_C"/>
    <property type="match status" value="1"/>
</dbReference>
<keyword evidence="7" id="KW-0274">FAD</keyword>
<dbReference type="InterPro" id="IPR036188">
    <property type="entry name" value="FAD/NAD-bd_sf"/>
</dbReference>
<organism evidence="11">
    <name type="scientific">hot springs metagenome</name>
    <dbReference type="NCBI Taxonomy" id="433727"/>
    <lineage>
        <taxon>unclassified sequences</taxon>
        <taxon>metagenomes</taxon>
        <taxon>ecological metagenomes</taxon>
    </lineage>
</organism>
<gene>
    <name evidence="11" type="ORF">A45J_0802</name>
</gene>
<dbReference type="SUPFAM" id="SSF51905">
    <property type="entry name" value="FAD/NAD(P)-binding domain"/>
    <property type="match status" value="1"/>
</dbReference>
<evidence type="ECO:0000259" key="9">
    <source>
        <dbReference type="Pfam" id="PF00890"/>
    </source>
</evidence>
<dbReference type="InterPro" id="IPR037099">
    <property type="entry name" value="Fum_R/Succ_DH_flav-like_C_sf"/>
</dbReference>
<dbReference type="EMBL" id="BLAB01000001">
    <property type="protein sequence ID" value="GER93069.1"/>
    <property type="molecule type" value="Genomic_DNA"/>
</dbReference>
<keyword evidence="6" id="KW-0662">Pyridine nucleotide biosynthesis</keyword>
<dbReference type="PRINTS" id="PR00368">
    <property type="entry name" value="FADPNR"/>
</dbReference>
<comment type="similarity">
    <text evidence="3">Belongs to the FAD-dependent oxidoreductase 2 family. NadB subfamily.</text>
</comment>
<evidence type="ECO:0000256" key="1">
    <source>
        <dbReference type="ARBA" id="ARBA00001974"/>
    </source>
</evidence>
<comment type="cofactor">
    <cofactor evidence="1">
        <name>FAD</name>
        <dbReference type="ChEBI" id="CHEBI:57692"/>
    </cofactor>
</comment>
<dbReference type="InterPro" id="IPR005288">
    <property type="entry name" value="NadB"/>
</dbReference>
<reference evidence="11" key="1">
    <citation type="submission" date="2019-10" db="EMBL/GenBank/DDBJ databases">
        <title>Metagenomic sequencing of thiosulfate-disproportionating enrichment culture.</title>
        <authorList>
            <person name="Umezawa K."/>
            <person name="Kojima H."/>
            <person name="Fukui M."/>
        </authorList>
    </citation>
    <scope>NUCLEOTIDE SEQUENCE</scope>
    <source>
        <strain evidence="11">45J</strain>
    </source>
</reference>
<dbReference type="InterPro" id="IPR003953">
    <property type="entry name" value="FAD-dep_OxRdtase_2_FAD-bd"/>
</dbReference>
<comment type="pathway">
    <text evidence="2">Cofactor biosynthesis; NAD(+) biosynthesis; iminoaspartate from L-aspartate (oxidase route): step 1/1.</text>
</comment>
<evidence type="ECO:0000259" key="10">
    <source>
        <dbReference type="Pfam" id="PF02910"/>
    </source>
</evidence>
<comment type="caution">
    <text evidence="11">The sequence shown here is derived from an EMBL/GenBank/DDBJ whole genome shotgun (WGS) entry which is preliminary data.</text>
</comment>
<dbReference type="Gene3D" id="3.50.50.60">
    <property type="entry name" value="FAD/NAD(P)-binding domain"/>
    <property type="match status" value="1"/>
</dbReference>
<evidence type="ECO:0000256" key="5">
    <source>
        <dbReference type="ARBA" id="ARBA00022630"/>
    </source>
</evidence>
<dbReference type="Gene3D" id="3.90.700.10">
    <property type="entry name" value="Succinate dehydrogenase/fumarate reductase flavoprotein, catalytic domain"/>
    <property type="match status" value="1"/>
</dbReference>
<evidence type="ECO:0000256" key="4">
    <source>
        <dbReference type="ARBA" id="ARBA00012173"/>
    </source>
</evidence>
<dbReference type="PANTHER" id="PTHR42716:SF2">
    <property type="entry name" value="L-ASPARTATE OXIDASE, CHLOROPLASTIC"/>
    <property type="match status" value="1"/>
</dbReference>
<evidence type="ECO:0000313" key="11">
    <source>
        <dbReference type="EMBL" id="GER93069.1"/>
    </source>
</evidence>
<evidence type="ECO:0000256" key="8">
    <source>
        <dbReference type="ARBA" id="ARBA00023002"/>
    </source>
</evidence>
<accession>A0A5J4L487</accession>
<keyword evidence="5" id="KW-0285">Flavoprotein</keyword>
<dbReference type="PANTHER" id="PTHR42716">
    <property type="entry name" value="L-ASPARTATE OXIDASE"/>
    <property type="match status" value="1"/>
</dbReference>
<evidence type="ECO:0000256" key="3">
    <source>
        <dbReference type="ARBA" id="ARBA00008562"/>
    </source>
</evidence>
<dbReference type="AlphaFoldDB" id="A0A5J4L487"/>
<dbReference type="SUPFAM" id="SSF46977">
    <property type="entry name" value="Succinate dehydrogenase/fumarate reductase flavoprotein C-terminal domain"/>
    <property type="match status" value="1"/>
</dbReference>
<dbReference type="PIRSF" id="PIRSF000171">
    <property type="entry name" value="SDHA_APRA_LASPO"/>
    <property type="match status" value="1"/>
</dbReference>
<feature type="domain" description="FAD-dependent oxidoreductase 2 FAD-binding" evidence="9">
    <location>
        <begin position="7"/>
        <end position="383"/>
    </location>
</feature>
<keyword evidence="8" id="KW-0560">Oxidoreductase</keyword>